<dbReference type="Proteomes" id="UP000595140">
    <property type="component" value="Unassembled WGS sequence"/>
</dbReference>
<reference evidence="1 2" key="1">
    <citation type="submission" date="2018-04" db="EMBL/GenBank/DDBJ databases">
        <authorList>
            <person name="Vogel A."/>
        </authorList>
    </citation>
    <scope>NUCLEOTIDE SEQUENCE [LARGE SCALE GENOMIC DNA]</scope>
</reference>
<evidence type="ECO:0000313" key="1">
    <source>
        <dbReference type="EMBL" id="VFQ73640.1"/>
    </source>
</evidence>
<name>A0A484LB98_9ASTE</name>
<accession>A0A484LB98</accession>
<sequence>MHLVRQDFCKERDTATTAHRRRGTVFIGDHSAQRRFFIGYRTEHNCTTYLLLQQGTPPHSFISVLQINLCLRQPLLKDLQFCTNLDWWFSSISFTLGGKHEHHELVNLCLHVCQSI</sequence>
<protein>
    <submittedName>
        <fullName evidence="1">Uncharacterized protein</fullName>
    </submittedName>
</protein>
<dbReference type="EMBL" id="OOIL02001236">
    <property type="protein sequence ID" value="VFQ73640.1"/>
    <property type="molecule type" value="Genomic_DNA"/>
</dbReference>
<gene>
    <name evidence="1" type="ORF">CCAM_LOCUS15416</name>
</gene>
<keyword evidence="2" id="KW-1185">Reference proteome</keyword>
<proteinExistence type="predicted"/>
<evidence type="ECO:0000313" key="2">
    <source>
        <dbReference type="Proteomes" id="UP000595140"/>
    </source>
</evidence>
<dbReference type="AlphaFoldDB" id="A0A484LB98"/>
<organism evidence="1 2">
    <name type="scientific">Cuscuta campestris</name>
    <dbReference type="NCBI Taxonomy" id="132261"/>
    <lineage>
        <taxon>Eukaryota</taxon>
        <taxon>Viridiplantae</taxon>
        <taxon>Streptophyta</taxon>
        <taxon>Embryophyta</taxon>
        <taxon>Tracheophyta</taxon>
        <taxon>Spermatophyta</taxon>
        <taxon>Magnoliopsida</taxon>
        <taxon>eudicotyledons</taxon>
        <taxon>Gunneridae</taxon>
        <taxon>Pentapetalae</taxon>
        <taxon>asterids</taxon>
        <taxon>lamiids</taxon>
        <taxon>Solanales</taxon>
        <taxon>Convolvulaceae</taxon>
        <taxon>Cuscuteae</taxon>
        <taxon>Cuscuta</taxon>
        <taxon>Cuscuta subgen. Grammica</taxon>
        <taxon>Cuscuta sect. Cleistogrammica</taxon>
    </lineage>
</organism>